<accession>A0A931GV87</accession>
<dbReference type="EMBL" id="JADWYR010000001">
    <property type="protein sequence ID" value="MBG9376150.1"/>
    <property type="molecule type" value="Genomic_DNA"/>
</dbReference>
<dbReference type="Proteomes" id="UP000628448">
    <property type="component" value="Unassembled WGS sequence"/>
</dbReference>
<proteinExistence type="predicted"/>
<evidence type="ECO:0008006" key="4">
    <source>
        <dbReference type="Google" id="ProtNLM"/>
    </source>
</evidence>
<gene>
    <name evidence="2" type="ORF">I5907_07885</name>
</gene>
<evidence type="ECO:0000313" key="3">
    <source>
        <dbReference type="Proteomes" id="UP000628448"/>
    </source>
</evidence>
<dbReference type="RefSeq" id="WP_196990171.1">
    <property type="nucleotide sequence ID" value="NZ_JADWYR010000001.1"/>
</dbReference>
<comment type="caution">
    <text evidence="2">The sequence shown here is derived from an EMBL/GenBank/DDBJ whole genome shotgun (WGS) entry which is preliminary data.</text>
</comment>
<evidence type="ECO:0000313" key="2">
    <source>
        <dbReference type="EMBL" id="MBG9376150.1"/>
    </source>
</evidence>
<feature type="chain" id="PRO_5038033238" description="PepSY domain-containing protein" evidence="1">
    <location>
        <begin position="26"/>
        <end position="99"/>
    </location>
</feature>
<name>A0A931GV87_9BACT</name>
<keyword evidence="1" id="KW-0732">Signal</keyword>
<keyword evidence="3" id="KW-1185">Reference proteome</keyword>
<dbReference type="AlphaFoldDB" id="A0A931GV87"/>
<protein>
    <recommendedName>
        <fullName evidence="4">PepSY domain-containing protein</fullName>
    </recommendedName>
</protein>
<organism evidence="2 3">
    <name type="scientific">Panacibacter microcysteis</name>
    <dbReference type="NCBI Taxonomy" id="2793269"/>
    <lineage>
        <taxon>Bacteria</taxon>
        <taxon>Pseudomonadati</taxon>
        <taxon>Bacteroidota</taxon>
        <taxon>Chitinophagia</taxon>
        <taxon>Chitinophagales</taxon>
        <taxon>Chitinophagaceae</taxon>
        <taxon>Panacibacter</taxon>
    </lineage>
</organism>
<dbReference type="SUPFAM" id="SSF160574">
    <property type="entry name" value="BT0923-like"/>
    <property type="match status" value="1"/>
</dbReference>
<reference evidence="2" key="1">
    <citation type="submission" date="2020-11" db="EMBL/GenBank/DDBJ databases">
        <title>Bacterial whole genome sequence for Panacibacter sp. DH6.</title>
        <authorList>
            <person name="Le V."/>
            <person name="Ko S."/>
            <person name="Ahn C.-Y."/>
            <person name="Oh H.-M."/>
        </authorList>
    </citation>
    <scope>NUCLEOTIDE SEQUENCE</scope>
    <source>
        <strain evidence="2">DH6</strain>
    </source>
</reference>
<dbReference type="Gene3D" id="3.10.450.360">
    <property type="match status" value="1"/>
</dbReference>
<evidence type="ECO:0000256" key="1">
    <source>
        <dbReference type="SAM" id="SignalP"/>
    </source>
</evidence>
<sequence length="99" mass="10860">MKKILLAAALLVSATTITGINYANATVVAKFGGRHIPASQVPAPVLASFDARYPTATNVKWEKEREDSGLQYKADFMIGNQRYEARFAPDGTFLGQKRK</sequence>
<feature type="signal peptide" evidence="1">
    <location>
        <begin position="1"/>
        <end position="25"/>
    </location>
</feature>